<dbReference type="GO" id="GO:0047538">
    <property type="term" value="F:2-carboxy-D-arabinitol-1-phosphatase activity"/>
    <property type="evidence" value="ECO:0007669"/>
    <property type="project" value="UniProtKB-EC"/>
</dbReference>
<dbReference type="PANTHER" id="PTHR48100">
    <property type="entry name" value="BROAD-SPECIFICITY PHOSPHATASE YOR283W-RELATED"/>
    <property type="match status" value="1"/>
</dbReference>
<proteinExistence type="inferred from homology"/>
<evidence type="ECO:0000256" key="1">
    <source>
        <dbReference type="ARBA" id="ARBA00004470"/>
    </source>
</evidence>
<dbReference type="FunFam" id="3.40.50.1240:FF:000018">
    <property type="entry name" value="Phosphoglycerate mutase"/>
    <property type="match status" value="1"/>
</dbReference>
<evidence type="ECO:0000256" key="6">
    <source>
        <dbReference type="ARBA" id="ARBA00038362"/>
    </source>
</evidence>
<dbReference type="InterPro" id="IPR013078">
    <property type="entry name" value="His_Pase_superF_clade-1"/>
</dbReference>
<evidence type="ECO:0000256" key="3">
    <source>
        <dbReference type="ARBA" id="ARBA00022640"/>
    </source>
</evidence>
<feature type="active site" description="Proton donor/acceptor" evidence="9">
    <location>
        <position position="197"/>
    </location>
</feature>
<dbReference type="CDD" id="cd07067">
    <property type="entry name" value="HP_PGM_like"/>
    <property type="match status" value="1"/>
</dbReference>
<protein>
    <recommendedName>
        <fullName evidence="8">2-carboxy-D-arabinitol-1-phosphatase</fullName>
        <ecNumber evidence="8">3.1.3.63</ecNumber>
    </recommendedName>
</protein>
<accession>A0A426XXV3</accession>
<name>A0A426XXV3_ENSVE</name>
<evidence type="ECO:0000256" key="9">
    <source>
        <dbReference type="PIRSR" id="PIRSR613078-1"/>
    </source>
</evidence>
<dbReference type="Pfam" id="PF00300">
    <property type="entry name" value="His_Phos_1"/>
    <property type="match status" value="1"/>
</dbReference>
<dbReference type="PROSITE" id="PS00175">
    <property type="entry name" value="PG_MUTASE"/>
    <property type="match status" value="1"/>
</dbReference>
<dbReference type="EMBL" id="AMZH03016524">
    <property type="protein sequence ID" value="RRT44339.1"/>
    <property type="molecule type" value="Genomic_DNA"/>
</dbReference>
<organism evidence="11 12">
    <name type="scientific">Ensete ventricosum</name>
    <name type="common">Abyssinian banana</name>
    <name type="synonym">Musa ensete</name>
    <dbReference type="NCBI Taxonomy" id="4639"/>
    <lineage>
        <taxon>Eukaryota</taxon>
        <taxon>Viridiplantae</taxon>
        <taxon>Streptophyta</taxon>
        <taxon>Embryophyta</taxon>
        <taxon>Tracheophyta</taxon>
        <taxon>Spermatophyta</taxon>
        <taxon>Magnoliopsida</taxon>
        <taxon>Liliopsida</taxon>
        <taxon>Zingiberales</taxon>
        <taxon>Musaceae</taxon>
        <taxon>Ensete</taxon>
    </lineage>
</organism>
<comment type="catalytic activity">
    <reaction evidence="7">
        <text>2-carboxy-D-arabinitol 1-phosphate + H2O = 2-carboxy-D-arabinitol + phosphate</text>
        <dbReference type="Rhea" id="RHEA:17837"/>
        <dbReference type="ChEBI" id="CHEBI:15377"/>
        <dbReference type="ChEBI" id="CHEBI:43474"/>
        <dbReference type="ChEBI" id="CHEBI:58008"/>
        <dbReference type="ChEBI" id="CHEBI:58185"/>
        <dbReference type="EC" id="3.1.3.63"/>
    </reaction>
</comment>
<dbReference type="PANTHER" id="PTHR48100:SF10">
    <property type="entry name" value="2-CARBOXY-D-ARABINITOL-1-PHOSPHATASE-RELATED"/>
    <property type="match status" value="1"/>
</dbReference>
<dbReference type="AlphaFoldDB" id="A0A426XXV3"/>
<evidence type="ECO:0000256" key="2">
    <source>
        <dbReference type="ARBA" id="ARBA00022528"/>
    </source>
</evidence>
<evidence type="ECO:0000256" key="7">
    <source>
        <dbReference type="ARBA" id="ARBA00052441"/>
    </source>
</evidence>
<reference evidence="11 12" key="1">
    <citation type="journal article" date="2014" name="Agronomy (Basel)">
        <title>A Draft Genome Sequence for Ensete ventricosum, the Drought-Tolerant Tree Against Hunger.</title>
        <authorList>
            <person name="Harrison J."/>
            <person name="Moore K.A."/>
            <person name="Paszkiewicz K."/>
            <person name="Jones T."/>
            <person name="Grant M."/>
            <person name="Ambacheew D."/>
            <person name="Muzemil S."/>
            <person name="Studholme D.J."/>
        </authorList>
    </citation>
    <scope>NUCLEOTIDE SEQUENCE [LARGE SCALE GENOMIC DNA]</scope>
</reference>
<comment type="subcellular location">
    <subcellularLocation>
        <location evidence="1">Plastid</location>
        <location evidence="1">Chloroplast stroma</location>
    </subcellularLocation>
</comment>
<feature type="non-terminal residue" evidence="11">
    <location>
        <position position="1"/>
    </location>
</feature>
<feature type="active site" description="Tele-phosphohistidine intermediate" evidence="9">
    <location>
        <position position="123"/>
    </location>
</feature>
<sequence>YSFKVSLHGRLPFDQVTLSLLPAAIQLKPHALLLTVSEGCWWRSHPFSTRRPSITGPSSPLLPGEEMLALVPSPLACGAPRRRSPRPCRGAYCSTLREIRQAPELLRSLPAIREAKRVVLVRHGQSTWNEEGRIQGSSDLSVLTPKGESQAETSRQMLLTDSFDVCFTSPLIRSKRTAEIIWGTRQEEMIAEPDLREIDLYSFQGLLKHEGKQKFGDAYRQWQNDAANFSIDGHYPVRELWDRAESCWSKILTHEGKSVLVVAHNAVNQALVATAIGISAVHIISVLWPNLFCFCYDQHNSWSISQGLGTQYFRILLQSNCGVSVMDFTPKPKGGPPHICINRLNQVHASI</sequence>
<comment type="caution">
    <text evidence="11">The sequence shown here is derived from an EMBL/GenBank/DDBJ whole genome shotgun (WGS) entry which is preliminary data.</text>
</comment>
<dbReference type="InterPro" id="IPR029033">
    <property type="entry name" value="His_PPase_superfam"/>
</dbReference>
<dbReference type="SMART" id="SM00855">
    <property type="entry name" value="PGAM"/>
    <property type="match status" value="1"/>
</dbReference>
<comment type="similarity">
    <text evidence="6">Belongs to the phosphoglycerate mutase family.</text>
</comment>
<dbReference type="InterPro" id="IPR001345">
    <property type="entry name" value="PG/BPGM_mutase_AS"/>
</dbReference>
<evidence type="ECO:0000313" key="11">
    <source>
        <dbReference type="EMBL" id="RRT44339.1"/>
    </source>
</evidence>
<evidence type="ECO:0000256" key="4">
    <source>
        <dbReference type="ARBA" id="ARBA00022801"/>
    </source>
</evidence>
<feature type="binding site" evidence="10">
    <location>
        <position position="173"/>
    </location>
    <ligand>
        <name>substrate</name>
    </ligand>
</feature>
<dbReference type="GO" id="GO:0009570">
    <property type="term" value="C:chloroplast stroma"/>
    <property type="evidence" value="ECO:0007669"/>
    <property type="project" value="UniProtKB-SubCell"/>
</dbReference>
<dbReference type="InterPro" id="IPR050275">
    <property type="entry name" value="PGM_Phosphatase"/>
</dbReference>
<dbReference type="EC" id="3.1.3.63" evidence="8"/>
<gene>
    <name evidence="11" type="ORF">B296_00027039</name>
</gene>
<feature type="binding site" evidence="10">
    <location>
        <begin position="122"/>
        <end position="129"/>
    </location>
    <ligand>
        <name>substrate</name>
    </ligand>
</feature>
<keyword evidence="3" id="KW-0934">Plastid</keyword>
<evidence type="ECO:0000256" key="5">
    <source>
        <dbReference type="ARBA" id="ARBA00022946"/>
    </source>
</evidence>
<keyword evidence="4" id="KW-0378">Hydrolase</keyword>
<evidence type="ECO:0000256" key="10">
    <source>
        <dbReference type="PIRSR" id="PIRSR613078-2"/>
    </source>
</evidence>
<dbReference type="Gene3D" id="3.40.50.1240">
    <property type="entry name" value="Phosphoglycerate mutase-like"/>
    <property type="match status" value="1"/>
</dbReference>
<feature type="binding site" evidence="10">
    <location>
        <position position="208"/>
    </location>
    <ligand>
        <name>substrate</name>
    </ligand>
</feature>
<evidence type="ECO:0000256" key="8">
    <source>
        <dbReference type="ARBA" id="ARBA00066640"/>
    </source>
</evidence>
<evidence type="ECO:0000313" key="12">
    <source>
        <dbReference type="Proteomes" id="UP000287651"/>
    </source>
</evidence>
<keyword evidence="2" id="KW-0150">Chloroplast</keyword>
<keyword evidence="5" id="KW-0809">Transit peptide</keyword>
<dbReference type="SUPFAM" id="SSF53254">
    <property type="entry name" value="Phosphoglycerate mutase-like"/>
    <property type="match status" value="1"/>
</dbReference>
<dbReference type="Proteomes" id="UP000287651">
    <property type="component" value="Unassembled WGS sequence"/>
</dbReference>